<comment type="function">
    <text evidence="7 8">Presumably involved in the processing and regular turnover of intracellular proteins. Catalyzes the removal of unsubstituted N-terminal amino acids from various peptides.</text>
</comment>
<dbReference type="HAMAP" id="MF_00181">
    <property type="entry name" value="Cytosol_peptidase_M17"/>
    <property type="match status" value="1"/>
</dbReference>
<keyword evidence="8" id="KW-0479">Metal-binding</keyword>
<comment type="subcellular location">
    <subcellularLocation>
        <location evidence="8">Cytoplasm</location>
    </subcellularLocation>
</comment>
<evidence type="ECO:0000256" key="4">
    <source>
        <dbReference type="ARBA" id="ARBA00022438"/>
    </source>
</evidence>
<evidence type="ECO:0000256" key="2">
    <source>
        <dbReference type="ARBA" id="ARBA00000967"/>
    </source>
</evidence>
<comment type="similarity">
    <text evidence="3 8">Belongs to the peptidase M17 family.</text>
</comment>
<organism evidence="10 11">
    <name type="scientific">Terrabacter terrae</name>
    <dbReference type="NCBI Taxonomy" id="318434"/>
    <lineage>
        <taxon>Bacteria</taxon>
        <taxon>Bacillati</taxon>
        <taxon>Actinomycetota</taxon>
        <taxon>Actinomycetes</taxon>
        <taxon>Micrococcales</taxon>
        <taxon>Intrasporangiaceae</taxon>
        <taxon>Terrabacter</taxon>
    </lineage>
</organism>
<reference evidence="11" key="1">
    <citation type="journal article" date="2019" name="Int. J. Syst. Evol. Microbiol.">
        <title>The Global Catalogue of Microorganisms (GCM) 10K type strain sequencing project: providing services to taxonomists for standard genome sequencing and annotation.</title>
        <authorList>
            <consortium name="The Broad Institute Genomics Platform"/>
            <consortium name="The Broad Institute Genome Sequencing Center for Infectious Disease"/>
            <person name="Wu L."/>
            <person name="Ma J."/>
        </authorList>
    </citation>
    <scope>NUCLEOTIDE SEQUENCE [LARGE SCALE GENOMIC DNA]</scope>
    <source>
        <strain evidence="11">JCM 14283</strain>
    </source>
</reference>
<dbReference type="Gene3D" id="3.40.220.10">
    <property type="entry name" value="Leucine Aminopeptidase, subunit E, domain 1"/>
    <property type="match status" value="1"/>
</dbReference>
<evidence type="ECO:0000313" key="11">
    <source>
        <dbReference type="Proteomes" id="UP001501285"/>
    </source>
</evidence>
<dbReference type="EC" id="3.4.11.10" evidence="8"/>
<dbReference type="CDD" id="cd00433">
    <property type="entry name" value="Peptidase_M17"/>
    <property type="match status" value="1"/>
</dbReference>
<dbReference type="NCBIfam" id="NF002073">
    <property type="entry name" value="PRK00913.1-2"/>
    <property type="match status" value="1"/>
</dbReference>
<dbReference type="Pfam" id="PF02789">
    <property type="entry name" value="Peptidase_M17_N"/>
    <property type="match status" value="1"/>
</dbReference>
<accession>A0ABP5G206</accession>
<keyword evidence="8" id="KW-0464">Manganese</keyword>
<evidence type="ECO:0000256" key="8">
    <source>
        <dbReference type="HAMAP-Rule" id="MF_00181"/>
    </source>
</evidence>
<evidence type="ECO:0000256" key="6">
    <source>
        <dbReference type="ARBA" id="ARBA00022801"/>
    </source>
</evidence>
<feature type="binding site" evidence="8">
    <location>
        <position position="283"/>
    </location>
    <ligand>
        <name>Mn(2+)</name>
        <dbReference type="ChEBI" id="CHEBI:29035"/>
        <label>2</label>
    </ligand>
</feature>
<dbReference type="InterPro" id="IPR000819">
    <property type="entry name" value="Peptidase_M17_C"/>
</dbReference>
<evidence type="ECO:0000259" key="9">
    <source>
        <dbReference type="PROSITE" id="PS00631"/>
    </source>
</evidence>
<comment type="catalytic activity">
    <reaction evidence="1 8">
        <text>Release of an N-terminal amino acid, Xaa-|-Yaa-, in which Xaa is preferably Leu, but may be other amino acids including Pro although not Arg or Lys, and Yaa may be Pro. Amino acid amides and methyl esters are also readily hydrolyzed, but rates on arylamides are exceedingly low.</text>
        <dbReference type="EC" id="3.4.11.1"/>
    </reaction>
</comment>
<dbReference type="SUPFAM" id="SSF53187">
    <property type="entry name" value="Zn-dependent exopeptidases"/>
    <property type="match status" value="1"/>
</dbReference>
<dbReference type="PRINTS" id="PR00481">
    <property type="entry name" value="LAMNOPPTDASE"/>
</dbReference>
<dbReference type="EC" id="3.4.11.1" evidence="8"/>
<evidence type="ECO:0000256" key="3">
    <source>
        <dbReference type="ARBA" id="ARBA00009528"/>
    </source>
</evidence>
<feature type="active site" evidence="8">
    <location>
        <position position="290"/>
    </location>
</feature>
<dbReference type="Pfam" id="PF00883">
    <property type="entry name" value="Peptidase_M17"/>
    <property type="match status" value="1"/>
</dbReference>
<comment type="cofactor">
    <cofactor evidence="8">
        <name>Mn(2+)</name>
        <dbReference type="ChEBI" id="CHEBI:29035"/>
    </cofactor>
    <text evidence="8">Binds 2 manganese ions per subunit.</text>
</comment>
<feature type="binding site" evidence="8">
    <location>
        <position position="360"/>
    </location>
    <ligand>
        <name>Mn(2+)</name>
        <dbReference type="ChEBI" id="CHEBI:29035"/>
        <label>1</label>
    </ligand>
</feature>
<name>A0ABP5G206_9MICO</name>
<dbReference type="GO" id="GO:0004177">
    <property type="term" value="F:aminopeptidase activity"/>
    <property type="evidence" value="ECO:0007669"/>
    <property type="project" value="UniProtKB-KW"/>
</dbReference>
<evidence type="ECO:0000256" key="7">
    <source>
        <dbReference type="ARBA" id="ARBA00049972"/>
    </source>
</evidence>
<dbReference type="InterPro" id="IPR008283">
    <property type="entry name" value="Peptidase_M17_N"/>
</dbReference>
<dbReference type="Gene3D" id="3.40.630.10">
    <property type="entry name" value="Zn peptidases"/>
    <property type="match status" value="1"/>
</dbReference>
<dbReference type="PROSITE" id="PS00631">
    <property type="entry name" value="CYTOSOL_AP"/>
    <property type="match status" value="1"/>
</dbReference>
<evidence type="ECO:0000256" key="5">
    <source>
        <dbReference type="ARBA" id="ARBA00022670"/>
    </source>
</evidence>
<keyword evidence="6 8" id="KW-0378">Hydrolase</keyword>
<dbReference type="PANTHER" id="PTHR11963">
    <property type="entry name" value="LEUCINE AMINOPEPTIDASE-RELATED"/>
    <property type="match status" value="1"/>
</dbReference>
<proteinExistence type="inferred from homology"/>
<keyword evidence="11" id="KW-1185">Reference proteome</keyword>
<comment type="catalytic activity">
    <reaction evidence="2 8">
        <text>Release of an N-terminal amino acid, preferentially leucine, but not glutamic or aspartic acids.</text>
        <dbReference type="EC" id="3.4.11.10"/>
    </reaction>
</comment>
<sequence length="510" mass="51701">MCARKRLTPKESFVANLTISNRSAADTAADALVLAIVAADQTGDGTAALAPGHDLPRKTVSHLTSVIADLELAGKVGEVTSLAAVPDVSARLVVLAGIGELKTDSTPDATALEDVRKGVGAAVRSLGKKQQVAVVVPGTSVELVSAVADGAALGAYAVSKAGATSTDAVESVTLVGPADSASRKAVKRAAAIGEAVAYTRDLVNLPPNLLYPETFVDSLAERIKGTKVKLKSYDMKALRAGGFGGTVGVGQGSVNDPRIAVLSYAPSRPKASIAFVGKGITFDSGGLCIKPANGMLTMKCDMAGAAAVAGAVLAIAELGLPIAVTGYLGLAENMPSATAQRPSDVVTMRGGKTVEVLNTDAEGRMVLGDCIALASESTPDAIVDVATLTGAQVVALANTAAVMGNDDAFRTRVLEAASTVGEAMWPMPLPKELRPTLESINADIAHKGGAEGGMLTAGIFLSEFVGKGIPWSHLDIAGPAFNDKAPTGYWPKGGTGFGVRTLVGLAESYA</sequence>
<feature type="binding site" evidence="8">
    <location>
        <position position="301"/>
    </location>
    <ligand>
        <name>Mn(2+)</name>
        <dbReference type="ChEBI" id="CHEBI:29035"/>
        <label>2</label>
    </ligand>
</feature>
<feature type="binding site" evidence="8">
    <location>
        <position position="362"/>
    </location>
    <ligand>
        <name>Mn(2+)</name>
        <dbReference type="ChEBI" id="CHEBI:29035"/>
        <label>1</label>
    </ligand>
</feature>
<dbReference type="PANTHER" id="PTHR11963:SF23">
    <property type="entry name" value="CYTOSOL AMINOPEPTIDASE"/>
    <property type="match status" value="1"/>
</dbReference>
<protein>
    <recommendedName>
        <fullName evidence="8">Probable cytosol aminopeptidase</fullName>
        <ecNumber evidence="8">3.4.11.1</ecNumber>
    </recommendedName>
    <alternativeName>
        <fullName evidence="8">Leucine aminopeptidase</fullName>
        <shortName evidence="8">LAP</shortName>
        <ecNumber evidence="8">3.4.11.10</ecNumber>
    </alternativeName>
    <alternativeName>
        <fullName evidence="8">Leucyl aminopeptidase</fullName>
    </alternativeName>
</protein>
<feature type="binding site" evidence="8">
    <location>
        <position position="278"/>
    </location>
    <ligand>
        <name>Mn(2+)</name>
        <dbReference type="ChEBI" id="CHEBI:29035"/>
        <label>2</label>
    </ligand>
</feature>
<feature type="domain" description="Cytosol aminopeptidase" evidence="9">
    <location>
        <begin position="358"/>
        <end position="365"/>
    </location>
</feature>
<feature type="binding site" evidence="8">
    <location>
        <position position="283"/>
    </location>
    <ligand>
        <name>Mn(2+)</name>
        <dbReference type="ChEBI" id="CHEBI:29035"/>
        <label>1</label>
    </ligand>
</feature>
<feature type="binding site" evidence="8">
    <location>
        <position position="362"/>
    </location>
    <ligand>
        <name>Mn(2+)</name>
        <dbReference type="ChEBI" id="CHEBI:29035"/>
        <label>2</label>
    </ligand>
</feature>
<evidence type="ECO:0000313" key="10">
    <source>
        <dbReference type="EMBL" id="GAA2038552.1"/>
    </source>
</evidence>
<dbReference type="SUPFAM" id="SSF52949">
    <property type="entry name" value="Macro domain-like"/>
    <property type="match status" value="1"/>
</dbReference>
<feature type="active site" evidence="8">
    <location>
        <position position="364"/>
    </location>
</feature>
<dbReference type="InterPro" id="IPR043472">
    <property type="entry name" value="Macro_dom-like"/>
</dbReference>
<dbReference type="InterPro" id="IPR011356">
    <property type="entry name" value="Leucine_aapep/pepB"/>
</dbReference>
<keyword evidence="4 8" id="KW-0031">Aminopeptidase</keyword>
<evidence type="ECO:0000256" key="1">
    <source>
        <dbReference type="ARBA" id="ARBA00000135"/>
    </source>
</evidence>
<dbReference type="InterPro" id="IPR023042">
    <property type="entry name" value="Peptidase_M17_leu_NH2_pept"/>
</dbReference>
<gene>
    <name evidence="8" type="primary">pepA</name>
    <name evidence="10" type="ORF">GCM10009740_33580</name>
</gene>
<dbReference type="Proteomes" id="UP001501285">
    <property type="component" value="Unassembled WGS sequence"/>
</dbReference>
<comment type="caution">
    <text evidence="10">The sequence shown here is derived from an EMBL/GenBank/DDBJ whole genome shotgun (WGS) entry which is preliminary data.</text>
</comment>
<keyword evidence="5 8" id="KW-0645">Protease</keyword>
<keyword evidence="8" id="KW-0963">Cytoplasm</keyword>
<dbReference type="EMBL" id="BAAANB010000021">
    <property type="protein sequence ID" value="GAA2038552.1"/>
    <property type="molecule type" value="Genomic_DNA"/>
</dbReference>